<sequence length="77" mass="8661">MTQTLELVFTDDLKKPLKLQLSKIENVVDANNVRKSMDALIDLDILRIAKSKPTKVHSAHLIDKTVKTLFDVSVTTN</sequence>
<dbReference type="InterPro" id="IPR021321">
    <property type="entry name" value="DUF2922"/>
</dbReference>
<gene>
    <name evidence="1" type="ORF">ISP08_10615</name>
</gene>
<organism evidence="1 2">
    <name type="scientific">Staphylococcus lloydii</name>
    <dbReference type="NCBI Taxonomy" id="2781774"/>
    <lineage>
        <taxon>Bacteria</taxon>
        <taxon>Bacillati</taxon>
        <taxon>Bacillota</taxon>
        <taxon>Bacilli</taxon>
        <taxon>Bacillales</taxon>
        <taxon>Staphylococcaceae</taxon>
        <taxon>Staphylococcus</taxon>
    </lineage>
</organism>
<dbReference type="KEGG" id="sllo:ISP08_10615"/>
<name>A0A7T1AZ52_9STAP</name>
<proteinExistence type="predicted"/>
<keyword evidence="2" id="KW-1185">Reference proteome</keyword>
<dbReference type="RefSeq" id="WP_195718608.1">
    <property type="nucleotide sequence ID" value="NZ_CP064056.1"/>
</dbReference>
<dbReference type="AlphaFoldDB" id="A0A7T1AZ52"/>
<dbReference type="Proteomes" id="UP000594455">
    <property type="component" value="Chromosome"/>
</dbReference>
<dbReference type="Pfam" id="PF11148">
    <property type="entry name" value="DUF2922"/>
    <property type="match status" value="1"/>
</dbReference>
<protein>
    <submittedName>
        <fullName evidence="1">DUF2922 domain-containing protein</fullName>
    </submittedName>
</protein>
<dbReference type="EMBL" id="CP064056">
    <property type="protein sequence ID" value="QPM74787.1"/>
    <property type="molecule type" value="Genomic_DNA"/>
</dbReference>
<evidence type="ECO:0000313" key="1">
    <source>
        <dbReference type="EMBL" id="QPM74787.1"/>
    </source>
</evidence>
<reference evidence="1 2" key="1">
    <citation type="submission" date="2020-10" db="EMBL/GenBank/DDBJ databases">
        <title>Closed genome sequences of Staphylococcus lloydii sp. nov. and Staphylococcus durrellii sp. nov. Isolated from Captive Fruit Bats (Pteropus livingstonii).</title>
        <authorList>
            <person name="Fountain K."/>
        </authorList>
    </citation>
    <scope>NUCLEOTIDE SEQUENCE [LARGE SCALE GENOMIC DNA]</scope>
    <source>
        <strain evidence="1 2">23_2_7_LY</strain>
    </source>
</reference>
<accession>A0A7T1AZ52</accession>
<evidence type="ECO:0000313" key="2">
    <source>
        <dbReference type="Proteomes" id="UP000594455"/>
    </source>
</evidence>